<keyword evidence="1 3" id="KW-0808">Transferase</keyword>
<dbReference type="PANTHER" id="PTHR43861">
    <property type="entry name" value="TRANS-ACONITATE 2-METHYLTRANSFERASE-RELATED"/>
    <property type="match status" value="1"/>
</dbReference>
<proteinExistence type="predicted"/>
<dbReference type="EMBL" id="MPIN01000004">
    <property type="protein sequence ID" value="OJH39179.1"/>
    <property type="molecule type" value="Genomic_DNA"/>
</dbReference>
<dbReference type="CDD" id="cd02440">
    <property type="entry name" value="AdoMet_MTases"/>
    <property type="match status" value="1"/>
</dbReference>
<dbReference type="Pfam" id="PF13649">
    <property type="entry name" value="Methyltransf_25"/>
    <property type="match status" value="1"/>
</dbReference>
<dbReference type="GO" id="GO:0008168">
    <property type="term" value="F:methyltransferase activity"/>
    <property type="evidence" value="ECO:0007669"/>
    <property type="project" value="UniProtKB-KW"/>
</dbReference>
<evidence type="ECO:0000313" key="3">
    <source>
        <dbReference type="EMBL" id="OJH39179.1"/>
    </source>
</evidence>
<dbReference type="InterPro" id="IPR029063">
    <property type="entry name" value="SAM-dependent_MTases_sf"/>
</dbReference>
<organism evidence="3 4">
    <name type="scientific">Cystobacter ferrugineus</name>
    <dbReference type="NCBI Taxonomy" id="83449"/>
    <lineage>
        <taxon>Bacteria</taxon>
        <taxon>Pseudomonadati</taxon>
        <taxon>Myxococcota</taxon>
        <taxon>Myxococcia</taxon>
        <taxon>Myxococcales</taxon>
        <taxon>Cystobacterineae</taxon>
        <taxon>Archangiaceae</taxon>
        <taxon>Cystobacter</taxon>
    </lineage>
</organism>
<keyword evidence="4" id="KW-1185">Reference proteome</keyword>
<keyword evidence="3" id="KW-0489">Methyltransferase</keyword>
<evidence type="ECO:0000313" key="4">
    <source>
        <dbReference type="Proteomes" id="UP000182229"/>
    </source>
</evidence>
<dbReference type="AlphaFoldDB" id="A0A1L9BAC0"/>
<accession>A0A1L9BAC0</accession>
<protein>
    <submittedName>
        <fullName evidence="3">SAM-dependent methyltransferase</fullName>
    </submittedName>
</protein>
<dbReference type="OrthoDB" id="3818852at2"/>
<comment type="caution">
    <text evidence="3">The sequence shown here is derived from an EMBL/GenBank/DDBJ whole genome shotgun (WGS) entry which is preliminary data.</text>
</comment>
<dbReference type="STRING" id="83449.BON30_16720"/>
<gene>
    <name evidence="3" type="ORF">BON30_16720</name>
</gene>
<dbReference type="Gene3D" id="3.40.50.150">
    <property type="entry name" value="Vaccinia Virus protein VP39"/>
    <property type="match status" value="1"/>
</dbReference>
<dbReference type="RefSeq" id="WP_071899349.1">
    <property type="nucleotide sequence ID" value="NZ_MPIN01000004.1"/>
</dbReference>
<evidence type="ECO:0000259" key="2">
    <source>
        <dbReference type="Pfam" id="PF13649"/>
    </source>
</evidence>
<dbReference type="Proteomes" id="UP000182229">
    <property type="component" value="Unassembled WGS sequence"/>
</dbReference>
<sequence length="255" mass="28163">MADSVLDFYEQLAGDYHLIFADWRRSISRQGEVLDRLLRAELGSGPHALLDASCGIGTQALGLASRGHRVHATDLSPASVQRAAHEASSLGVPLTTGVADLRTLDTQVPGTFDAVLSCDNALPHLLTDEDLRAATHAVSAKLRSGGVFLATLRDYDKLLEEKPHATQPQVIDSPEGRRIVFQVWDWAEDGRTYAFSLFLVRQRGGLWETTERRTVYRALRRAELDAALGAAGFTHIRWYPPEDSGFYQPVVTARR</sequence>
<dbReference type="InterPro" id="IPR041698">
    <property type="entry name" value="Methyltransf_25"/>
</dbReference>
<reference evidence="3 4" key="2">
    <citation type="submission" date="2016-12" db="EMBL/GenBank/DDBJ databases">
        <title>Draft Genome Sequence of Cystobacter ferrugineus Strain Cbfe23.</title>
        <authorList>
            <person name="Akbar S."/>
            <person name="Dowd S.E."/>
            <person name="Stevens D.C."/>
        </authorList>
    </citation>
    <scope>NUCLEOTIDE SEQUENCE [LARGE SCALE GENOMIC DNA]</scope>
    <source>
        <strain evidence="3 4">Cbfe23</strain>
    </source>
</reference>
<dbReference type="GO" id="GO:0032259">
    <property type="term" value="P:methylation"/>
    <property type="evidence" value="ECO:0007669"/>
    <property type="project" value="UniProtKB-KW"/>
</dbReference>
<feature type="domain" description="Methyltransferase" evidence="2">
    <location>
        <begin position="50"/>
        <end position="146"/>
    </location>
</feature>
<name>A0A1L9BAC0_9BACT</name>
<dbReference type="SUPFAM" id="SSF53335">
    <property type="entry name" value="S-adenosyl-L-methionine-dependent methyltransferases"/>
    <property type="match status" value="1"/>
</dbReference>
<evidence type="ECO:0000256" key="1">
    <source>
        <dbReference type="ARBA" id="ARBA00022679"/>
    </source>
</evidence>
<reference evidence="4" key="1">
    <citation type="submission" date="2016-11" db="EMBL/GenBank/DDBJ databases">
        <authorList>
            <person name="Shukria A."/>
            <person name="Stevens D.C."/>
        </authorList>
    </citation>
    <scope>NUCLEOTIDE SEQUENCE [LARGE SCALE GENOMIC DNA]</scope>
    <source>
        <strain evidence="4">Cbfe23</strain>
    </source>
</reference>